<dbReference type="Gene3D" id="2.60.120.10">
    <property type="entry name" value="Jelly Rolls"/>
    <property type="match status" value="1"/>
</dbReference>
<dbReference type="InterPro" id="IPR000595">
    <property type="entry name" value="cNMP-bd_dom"/>
</dbReference>
<gene>
    <name evidence="2" type="ORF">FLP_13715</name>
</gene>
<evidence type="ECO:0000313" key="2">
    <source>
        <dbReference type="EMBL" id="OCB73981.1"/>
    </source>
</evidence>
<feature type="domain" description="Cyclic nucleotide-binding" evidence="1">
    <location>
        <begin position="11"/>
        <end position="132"/>
    </location>
</feature>
<comment type="caution">
    <text evidence="2">The sequence shown here is derived from an EMBL/GenBank/DDBJ whole genome shotgun (WGS) entry which is preliminary data.</text>
</comment>
<dbReference type="EMBL" id="LVEN01000027">
    <property type="protein sequence ID" value="OCB73981.1"/>
    <property type="molecule type" value="Genomic_DNA"/>
</dbReference>
<dbReference type="Pfam" id="PF00027">
    <property type="entry name" value="cNMP_binding"/>
    <property type="match status" value="1"/>
</dbReference>
<proteinExistence type="predicted"/>
<dbReference type="Proteomes" id="UP000093343">
    <property type="component" value="Unassembled WGS sequence"/>
</dbReference>
<sequence length="190" mass="21940">MTNNLISFLQQYHIFDENEKELILEYFIESSHKEGDYLFYCGHVPDELFFISSGVLRILVQNEKGNNVTHFFLKENQFCTILNNFKNGTIATESIQAACNTLVFTISKKQLEALYLKIPAIESIIAQSIQQTLLDKILIRNSYLGQDSTTKYRKFMEQQPDIASRVSLSDIAAYLEITPQSLSRIRRNIK</sequence>
<evidence type="ECO:0000259" key="1">
    <source>
        <dbReference type="PROSITE" id="PS50042"/>
    </source>
</evidence>
<dbReference type="CDD" id="cd00038">
    <property type="entry name" value="CAP_ED"/>
    <property type="match status" value="1"/>
</dbReference>
<protein>
    <recommendedName>
        <fullName evidence="1">Cyclic nucleotide-binding domain-containing protein</fullName>
    </recommendedName>
</protein>
<dbReference type="InterPro" id="IPR014710">
    <property type="entry name" value="RmlC-like_jellyroll"/>
</dbReference>
<organism evidence="2 3">
    <name type="scientific">Flavobacterium piscis</name>
    <dbReference type="NCBI Taxonomy" id="1114874"/>
    <lineage>
        <taxon>Bacteria</taxon>
        <taxon>Pseudomonadati</taxon>
        <taxon>Bacteroidota</taxon>
        <taxon>Flavobacteriia</taxon>
        <taxon>Flavobacteriales</taxon>
        <taxon>Flavobacteriaceae</taxon>
        <taxon>Flavobacterium</taxon>
    </lineage>
</organism>
<accession>A0ABX2XJF7</accession>
<keyword evidence="3" id="KW-1185">Reference proteome</keyword>
<reference evidence="3" key="1">
    <citation type="submission" date="2016-03" db="EMBL/GenBank/DDBJ databases">
        <title>Draft genome sequence of Paenibacillus glacialis DSM 22343.</title>
        <authorList>
            <person name="Shin S.-K."/>
            <person name="Yi H."/>
        </authorList>
    </citation>
    <scope>NUCLEOTIDE SEQUENCE [LARGE SCALE GENOMIC DNA]</scope>
    <source>
        <strain evidence="3">CCUG 60099</strain>
    </source>
</reference>
<dbReference type="SUPFAM" id="SSF51206">
    <property type="entry name" value="cAMP-binding domain-like"/>
    <property type="match status" value="1"/>
</dbReference>
<dbReference type="PROSITE" id="PS50042">
    <property type="entry name" value="CNMP_BINDING_3"/>
    <property type="match status" value="1"/>
</dbReference>
<dbReference type="InterPro" id="IPR018490">
    <property type="entry name" value="cNMP-bd_dom_sf"/>
</dbReference>
<evidence type="ECO:0000313" key="3">
    <source>
        <dbReference type="Proteomes" id="UP000093343"/>
    </source>
</evidence>
<name>A0ABX2XJF7_9FLAO</name>